<dbReference type="GO" id="GO:0016787">
    <property type="term" value="F:hydrolase activity"/>
    <property type="evidence" value="ECO:0007669"/>
    <property type="project" value="UniProtKB-KW"/>
</dbReference>
<accession>A0ABU5DDR0</accession>
<dbReference type="PANTHER" id="PTHR12277">
    <property type="entry name" value="ALPHA/BETA HYDROLASE DOMAIN-CONTAINING PROTEIN"/>
    <property type="match status" value="1"/>
</dbReference>
<proteinExistence type="predicted"/>
<sequence>MTTLVQMLLGLLAAAGFGALLALAWLYFHQERSLFEGEPLPAGHRFSMQGPDVEEVSVPVPGATLSALHLKLPQPKGLVFYLHGNAGNLERWFANVDFYREAGWDLFMVDYRGYGKSTSRIRSEAELRGDVRACWDFIAPRYASLPRVIAGRSLGTGLATGLAAVVQPALTILISPYRSMRAVVAGHFPYVPQRLLRYPLLSEADLPRIDGPVLLLHGTLDELIPHSHSEALLPKARRGRLELIDGAAHNDLQEHEPYLAALRSALDGV</sequence>
<protein>
    <submittedName>
        <fullName evidence="2">Alpha/beta fold hydrolase</fullName>
    </submittedName>
</protein>
<dbReference type="Pfam" id="PF12146">
    <property type="entry name" value="Hydrolase_4"/>
    <property type="match status" value="1"/>
</dbReference>
<dbReference type="EMBL" id="JAXCLA010000002">
    <property type="protein sequence ID" value="MDY0744426.1"/>
    <property type="molecule type" value="Genomic_DNA"/>
</dbReference>
<dbReference type="Gene3D" id="3.40.50.1820">
    <property type="entry name" value="alpha/beta hydrolase"/>
    <property type="match status" value="1"/>
</dbReference>
<dbReference type="SUPFAM" id="SSF53474">
    <property type="entry name" value="alpha/beta-Hydrolases"/>
    <property type="match status" value="1"/>
</dbReference>
<keyword evidence="3" id="KW-1185">Reference proteome</keyword>
<dbReference type="InterPro" id="IPR029058">
    <property type="entry name" value="AB_hydrolase_fold"/>
</dbReference>
<keyword evidence="2" id="KW-0378">Hydrolase</keyword>
<evidence type="ECO:0000313" key="2">
    <source>
        <dbReference type="EMBL" id="MDY0744426.1"/>
    </source>
</evidence>
<name>A0ABU5DDR0_9BURK</name>
<gene>
    <name evidence="2" type="ORF">SNE35_07905</name>
</gene>
<dbReference type="PANTHER" id="PTHR12277:SF81">
    <property type="entry name" value="PROTEIN ABHD13"/>
    <property type="match status" value="1"/>
</dbReference>
<dbReference type="Proteomes" id="UP001285263">
    <property type="component" value="Unassembled WGS sequence"/>
</dbReference>
<feature type="domain" description="Serine aminopeptidase S33" evidence="1">
    <location>
        <begin position="74"/>
        <end position="181"/>
    </location>
</feature>
<dbReference type="InterPro" id="IPR022742">
    <property type="entry name" value="Hydrolase_4"/>
</dbReference>
<reference evidence="2 3" key="1">
    <citation type="submission" date="2023-11" db="EMBL/GenBank/DDBJ databases">
        <title>Paucibacter sp. nov., isolated from fresh soil in Korea.</title>
        <authorList>
            <person name="Le N.T.T."/>
        </authorList>
    </citation>
    <scope>NUCLEOTIDE SEQUENCE [LARGE SCALE GENOMIC DNA]</scope>
    <source>
        <strain evidence="2 3">R3-3</strain>
    </source>
</reference>
<evidence type="ECO:0000259" key="1">
    <source>
        <dbReference type="Pfam" id="PF12146"/>
    </source>
</evidence>
<dbReference type="RefSeq" id="WP_320422314.1">
    <property type="nucleotide sequence ID" value="NZ_JAXCLA010000002.1"/>
</dbReference>
<organism evidence="2 3">
    <name type="scientific">Roseateles agri</name>
    <dbReference type="NCBI Taxonomy" id="3098619"/>
    <lineage>
        <taxon>Bacteria</taxon>
        <taxon>Pseudomonadati</taxon>
        <taxon>Pseudomonadota</taxon>
        <taxon>Betaproteobacteria</taxon>
        <taxon>Burkholderiales</taxon>
        <taxon>Sphaerotilaceae</taxon>
        <taxon>Roseateles</taxon>
    </lineage>
</organism>
<comment type="caution">
    <text evidence="2">The sequence shown here is derived from an EMBL/GenBank/DDBJ whole genome shotgun (WGS) entry which is preliminary data.</text>
</comment>
<evidence type="ECO:0000313" key="3">
    <source>
        <dbReference type="Proteomes" id="UP001285263"/>
    </source>
</evidence>